<dbReference type="InterPro" id="IPR006124">
    <property type="entry name" value="Metalloenzyme"/>
</dbReference>
<dbReference type="GO" id="GO:0005829">
    <property type="term" value="C:cytosol"/>
    <property type="evidence" value="ECO:0007669"/>
    <property type="project" value="TreeGrafter"/>
</dbReference>
<dbReference type="InterPro" id="IPR010045">
    <property type="entry name" value="DeoB"/>
</dbReference>
<accession>A0A7W2AHL1</accession>
<keyword evidence="7" id="KW-1185">Reference proteome</keyword>
<comment type="caution">
    <text evidence="6">The sequence shown here is derived from an EMBL/GenBank/DDBJ whole genome shotgun (WGS) entry which is preliminary data.</text>
</comment>
<protein>
    <submittedName>
        <fullName evidence="6">Alkaline phosphatase family protein</fullName>
    </submittedName>
</protein>
<dbReference type="EMBL" id="JACEIP010000014">
    <property type="protein sequence ID" value="MBA4543312.1"/>
    <property type="molecule type" value="Genomic_DNA"/>
</dbReference>
<reference evidence="6 7" key="1">
    <citation type="submission" date="2020-07" db="EMBL/GenBank/DDBJ databases">
        <authorList>
            <person name="Feng H."/>
        </authorList>
    </citation>
    <scope>NUCLEOTIDE SEQUENCE [LARGE SCALE GENOMIC DNA]</scope>
    <source>
        <strain evidence="7">s-11</strain>
    </source>
</reference>
<evidence type="ECO:0000256" key="2">
    <source>
        <dbReference type="ARBA" id="ARBA00022723"/>
    </source>
</evidence>
<dbReference type="AlphaFoldDB" id="A0A7W2AHL1"/>
<comment type="similarity">
    <text evidence="1">Belongs to the phosphopentomutase family.</text>
</comment>
<dbReference type="RefSeq" id="WP_081943725.1">
    <property type="nucleotide sequence ID" value="NZ_JACEIP010000014.1"/>
</dbReference>
<dbReference type="OrthoDB" id="9778226at2"/>
<dbReference type="GO" id="GO:0008973">
    <property type="term" value="F:phosphopentomutase activity"/>
    <property type="evidence" value="ECO:0007669"/>
    <property type="project" value="InterPro"/>
</dbReference>
<gene>
    <name evidence="6" type="ORF">H1164_10435</name>
</gene>
<dbReference type="PANTHER" id="PTHR21110">
    <property type="entry name" value="PHOSPHOPENTOMUTASE"/>
    <property type="match status" value="1"/>
</dbReference>
<dbReference type="Pfam" id="PF01676">
    <property type="entry name" value="Metalloenzyme"/>
    <property type="match status" value="1"/>
</dbReference>
<sequence>MVAAFVTMTVHAFLNRRWRQIAVIMLFIDGVGLGDDADHNPWAQHALHMRSLLGGKPLTGEAVGKHGREVRLLKTDAKLGVDGLPQSATGQAAIFTGRNAPAAMGKHMSGYPFKRLREWVEADNIYLQFQRKGWKATFANSYTKEYFERPATKRGWVSVTTAAIRSLGEPFRYLEDLKSGRAVYHDLTRRTLKSFIPEIEEIAPEQAARHLWGIARDYDLVIHEYFLSDRAGHKHDADLVSYVVETYDRFLGDLVRLRPEGDTIVLVSDHGNSEDLRISVHTENPVPTLIIGDVGAVDEEQVPGWDLTCIVPLLHRLVERQKNREGI</sequence>
<dbReference type="Gene3D" id="3.40.720.10">
    <property type="entry name" value="Alkaline Phosphatase, subunit A"/>
    <property type="match status" value="1"/>
</dbReference>
<dbReference type="PANTHER" id="PTHR21110:SF0">
    <property type="entry name" value="PHOSPHOPENTOMUTASE"/>
    <property type="match status" value="1"/>
</dbReference>
<organism evidence="6 7">
    <name type="scientific">Thermoactinomyces daqus</name>
    <dbReference type="NCBI Taxonomy" id="1329516"/>
    <lineage>
        <taxon>Bacteria</taxon>
        <taxon>Bacillati</taxon>
        <taxon>Bacillota</taxon>
        <taxon>Bacilli</taxon>
        <taxon>Bacillales</taxon>
        <taxon>Thermoactinomycetaceae</taxon>
        <taxon>Thermoactinomyces</taxon>
    </lineage>
</organism>
<evidence type="ECO:0000313" key="7">
    <source>
        <dbReference type="Proteomes" id="UP000530514"/>
    </source>
</evidence>
<evidence type="ECO:0000256" key="1">
    <source>
        <dbReference type="ARBA" id="ARBA00010373"/>
    </source>
</evidence>
<dbReference type="GO" id="GO:0009117">
    <property type="term" value="P:nucleotide metabolic process"/>
    <property type="evidence" value="ECO:0007669"/>
    <property type="project" value="InterPro"/>
</dbReference>
<dbReference type="GO" id="GO:0000287">
    <property type="term" value="F:magnesium ion binding"/>
    <property type="evidence" value="ECO:0007669"/>
    <property type="project" value="InterPro"/>
</dbReference>
<dbReference type="InterPro" id="IPR017850">
    <property type="entry name" value="Alkaline_phosphatase_core_sf"/>
</dbReference>
<keyword evidence="4" id="KW-0413">Isomerase</keyword>
<evidence type="ECO:0000259" key="5">
    <source>
        <dbReference type="Pfam" id="PF01676"/>
    </source>
</evidence>
<dbReference type="SUPFAM" id="SSF53649">
    <property type="entry name" value="Alkaline phosphatase-like"/>
    <property type="match status" value="1"/>
</dbReference>
<proteinExistence type="inferred from homology"/>
<feature type="domain" description="Metalloenzyme" evidence="5">
    <location>
        <begin position="216"/>
        <end position="295"/>
    </location>
</feature>
<keyword evidence="2" id="KW-0479">Metal-binding</keyword>
<evidence type="ECO:0000313" key="6">
    <source>
        <dbReference type="EMBL" id="MBA4543312.1"/>
    </source>
</evidence>
<dbReference type="Proteomes" id="UP000530514">
    <property type="component" value="Unassembled WGS sequence"/>
</dbReference>
<keyword evidence="3" id="KW-0464">Manganese</keyword>
<name>A0A7W2AHL1_9BACL</name>
<evidence type="ECO:0000256" key="4">
    <source>
        <dbReference type="ARBA" id="ARBA00023235"/>
    </source>
</evidence>
<dbReference type="GO" id="GO:0043094">
    <property type="term" value="P:metabolic compound salvage"/>
    <property type="evidence" value="ECO:0007669"/>
    <property type="project" value="InterPro"/>
</dbReference>
<evidence type="ECO:0000256" key="3">
    <source>
        <dbReference type="ARBA" id="ARBA00023211"/>
    </source>
</evidence>